<evidence type="ECO:0000313" key="2">
    <source>
        <dbReference type="Proteomes" id="UP000326582"/>
    </source>
</evidence>
<proteinExistence type="predicted"/>
<reference evidence="2" key="1">
    <citation type="journal article" date="2019" name="MBio">
        <title>Comparative genomics for the elucidation of multidrug resistance (MDR) in Candida lusitaniae.</title>
        <authorList>
            <person name="Kannan A."/>
            <person name="Asner S.A."/>
            <person name="Trachsel E."/>
            <person name="Kelly S."/>
            <person name="Parker J."/>
            <person name="Sanglard D."/>
        </authorList>
    </citation>
    <scope>NUCLEOTIDE SEQUENCE [LARGE SCALE GENOMIC DNA]</scope>
    <source>
        <strain evidence="2">P1</strain>
    </source>
</reference>
<gene>
    <name evidence="1" type="ORF">EJF14_80184</name>
</gene>
<organism evidence="1 2">
    <name type="scientific">Clavispora lusitaniae</name>
    <name type="common">Candida lusitaniae</name>
    <dbReference type="NCBI Taxonomy" id="36911"/>
    <lineage>
        <taxon>Eukaryota</taxon>
        <taxon>Fungi</taxon>
        <taxon>Dikarya</taxon>
        <taxon>Ascomycota</taxon>
        <taxon>Saccharomycotina</taxon>
        <taxon>Pichiomycetes</taxon>
        <taxon>Metschnikowiaceae</taxon>
        <taxon>Clavispora</taxon>
    </lineage>
</organism>
<protein>
    <submittedName>
        <fullName evidence="1">Uncharacterized protein</fullName>
    </submittedName>
</protein>
<accession>A0ACD0WSS5</accession>
<evidence type="ECO:0000313" key="1">
    <source>
        <dbReference type="EMBL" id="QFZ30465.1"/>
    </source>
</evidence>
<name>A0ACD0WSS5_CLALS</name>
<sequence>MIRSGDFSVKSGERHVRMWRQDERKTDADTAPPVSVLRLQKSVCVVYSVPACPWAFFRPFWTPGANFTEGARMTFSHRKQTWIKRAAREAQVDTCSADYSALRSSVLGRFFCLFFWCIFSYYVRSYSSFFLDSLLLSLHSYSWSCFSVVFLHFLQNLCIGHYVYTPAANSQTQHLGLWCLLVGNGGFLTHGRNDRDDQVLALVKVGLDLVTQLTVWDLDVVLGVTVVGHQRQETVVNVQQLVLGSGHVWNLHVVGGWRQVFQLLTSENVGGNQVDLGVTVLTSLGGGHVDNLTWSTLDDNVTVLSQSRTLHWEGQSGTGISGLKGVSLG</sequence>
<keyword evidence="2" id="KW-1185">Reference proteome</keyword>
<dbReference type="Proteomes" id="UP000326582">
    <property type="component" value="Chromosome 8"/>
</dbReference>
<dbReference type="EMBL" id="CP038491">
    <property type="protein sequence ID" value="QFZ30465.1"/>
    <property type="molecule type" value="Genomic_DNA"/>
</dbReference>